<evidence type="ECO:0000313" key="12">
    <source>
        <dbReference type="Proteomes" id="UP000287601"/>
    </source>
</evidence>
<dbReference type="NCBIfam" id="TIGR00797">
    <property type="entry name" value="matE"/>
    <property type="match status" value="1"/>
</dbReference>
<organism evidence="11 12">
    <name type="scientific">Aminipila luticellarii</name>
    <dbReference type="NCBI Taxonomy" id="2507160"/>
    <lineage>
        <taxon>Bacteria</taxon>
        <taxon>Bacillati</taxon>
        <taxon>Bacillota</taxon>
        <taxon>Clostridia</taxon>
        <taxon>Peptostreptococcales</taxon>
        <taxon>Anaerovoracaceae</taxon>
        <taxon>Aminipila</taxon>
    </lineage>
</organism>
<reference evidence="11 12" key="1">
    <citation type="submission" date="2019-01" db="EMBL/GenBank/DDBJ databases">
        <title>Draft genomes of a novel of Aminipila strains.</title>
        <authorList>
            <person name="Ma S."/>
        </authorList>
    </citation>
    <scope>NUCLEOTIDE SEQUENCE [LARGE SCALE GENOMIC DNA]</scope>
    <source>
        <strain evidence="12">JN-39</strain>
    </source>
</reference>
<dbReference type="PIRSF" id="PIRSF006603">
    <property type="entry name" value="DinF"/>
    <property type="match status" value="1"/>
</dbReference>
<keyword evidence="7 10" id="KW-1133">Transmembrane helix</keyword>
<accession>A0A410PYV5</accession>
<feature type="transmembrane region" description="Helical" evidence="10">
    <location>
        <begin position="308"/>
        <end position="329"/>
    </location>
</feature>
<evidence type="ECO:0000256" key="3">
    <source>
        <dbReference type="ARBA" id="ARBA00022106"/>
    </source>
</evidence>
<sequence>MTETPVSRLIITLGIPTTVSMLVTNIYNMVDTYFVGRIGTSASGAVGVVFGLMAVIQAIGFMFGHGSGSIIARKLGEKNVDIASKFASTSFFYSFGIGILLTLLGLIFINPFMRLLGSTETILPYARMYGLFILLAAPWMASSCVLNNILRYEGQAFFAMIGLTSGAVLNIAGDWILMTKMHMGIEGAGISTALSQVVSFFILLAAFLRGKTQSKIAFRLISREFQDVFLIMKTGLPSLMRQGLSSVSIMILNSQAAAYGDAAVAAMTIVNRICYFIFAVALGIGQGFQPVSAFNYGAGKYSRVRQGFIFTVTAGEVCLGCMAVFGMLLSSRLVGFFRNDPAVIEIGTFALRIQLMALFFMPLAICGNMMFQSIGKNVIATFLSALRSGLCFIPIILILSRLMGLRGVEISQTLSDTLTFFVSIPFVIHFFRFLPKDKEEDRVIQ</sequence>
<evidence type="ECO:0000256" key="4">
    <source>
        <dbReference type="ARBA" id="ARBA00022448"/>
    </source>
</evidence>
<dbReference type="GO" id="GO:0042910">
    <property type="term" value="F:xenobiotic transmembrane transporter activity"/>
    <property type="evidence" value="ECO:0007669"/>
    <property type="project" value="InterPro"/>
</dbReference>
<dbReference type="EMBL" id="CP035281">
    <property type="protein sequence ID" value="QAT44152.1"/>
    <property type="molecule type" value="Genomic_DNA"/>
</dbReference>
<feature type="transmembrane region" description="Helical" evidence="10">
    <location>
        <begin position="9"/>
        <end position="30"/>
    </location>
</feature>
<dbReference type="PANTHER" id="PTHR43823">
    <property type="entry name" value="SPORULATION PROTEIN YKVU"/>
    <property type="match status" value="1"/>
</dbReference>
<dbReference type="PANTHER" id="PTHR43823:SF3">
    <property type="entry name" value="MULTIDRUG EXPORT PROTEIN MEPA"/>
    <property type="match status" value="1"/>
</dbReference>
<dbReference type="InterPro" id="IPR045070">
    <property type="entry name" value="MATE_MepA-like"/>
</dbReference>
<keyword evidence="5" id="KW-1003">Cell membrane</keyword>
<comment type="subcellular location">
    <subcellularLocation>
        <location evidence="1">Cell membrane</location>
        <topology evidence="1">Multi-pass membrane protein</topology>
    </subcellularLocation>
</comment>
<feature type="transmembrane region" description="Helical" evidence="10">
    <location>
        <begin position="42"/>
        <end position="65"/>
    </location>
</feature>
<feature type="transmembrane region" description="Helical" evidence="10">
    <location>
        <begin position="157"/>
        <end position="178"/>
    </location>
</feature>
<keyword evidence="9" id="KW-0046">Antibiotic resistance</keyword>
<keyword evidence="12" id="KW-1185">Reference proteome</keyword>
<feature type="transmembrane region" description="Helical" evidence="10">
    <location>
        <begin position="378"/>
        <end position="398"/>
    </location>
</feature>
<dbReference type="KEGG" id="amij:EQM06_10900"/>
<dbReference type="OrthoDB" id="9811110at2"/>
<evidence type="ECO:0000256" key="10">
    <source>
        <dbReference type="SAM" id="Phobius"/>
    </source>
</evidence>
<dbReference type="CDD" id="cd13143">
    <property type="entry name" value="MATE_MepA_like"/>
    <property type="match status" value="1"/>
</dbReference>
<dbReference type="GO" id="GO:0046677">
    <property type="term" value="P:response to antibiotic"/>
    <property type="evidence" value="ECO:0007669"/>
    <property type="project" value="UniProtKB-KW"/>
</dbReference>
<feature type="transmembrane region" description="Helical" evidence="10">
    <location>
        <begin position="129"/>
        <end position="150"/>
    </location>
</feature>
<evidence type="ECO:0000256" key="7">
    <source>
        <dbReference type="ARBA" id="ARBA00022989"/>
    </source>
</evidence>
<dbReference type="InterPro" id="IPR002528">
    <property type="entry name" value="MATE_fam"/>
</dbReference>
<dbReference type="GO" id="GO:0015297">
    <property type="term" value="F:antiporter activity"/>
    <property type="evidence" value="ECO:0007669"/>
    <property type="project" value="InterPro"/>
</dbReference>
<comment type="similarity">
    <text evidence="2">Belongs to the multi antimicrobial extrusion (MATE) (TC 2.A.66.1) family. MepA subfamily.</text>
</comment>
<evidence type="ECO:0000256" key="2">
    <source>
        <dbReference type="ARBA" id="ARBA00008417"/>
    </source>
</evidence>
<dbReference type="AlphaFoldDB" id="A0A410PYV5"/>
<evidence type="ECO:0000256" key="6">
    <source>
        <dbReference type="ARBA" id="ARBA00022692"/>
    </source>
</evidence>
<feature type="transmembrane region" description="Helical" evidence="10">
    <location>
        <begin position="418"/>
        <end position="435"/>
    </location>
</feature>
<dbReference type="InterPro" id="IPR051327">
    <property type="entry name" value="MATE_MepA_subfamily"/>
</dbReference>
<evidence type="ECO:0000256" key="9">
    <source>
        <dbReference type="ARBA" id="ARBA00023251"/>
    </source>
</evidence>
<dbReference type="GO" id="GO:0005886">
    <property type="term" value="C:plasma membrane"/>
    <property type="evidence" value="ECO:0007669"/>
    <property type="project" value="UniProtKB-SubCell"/>
</dbReference>
<evidence type="ECO:0000256" key="1">
    <source>
        <dbReference type="ARBA" id="ARBA00004651"/>
    </source>
</evidence>
<keyword evidence="4" id="KW-0813">Transport</keyword>
<feature type="transmembrane region" description="Helical" evidence="10">
    <location>
        <begin position="86"/>
        <end position="109"/>
    </location>
</feature>
<protein>
    <recommendedName>
        <fullName evidence="3">Multidrug export protein MepA</fullName>
    </recommendedName>
</protein>
<feature type="transmembrane region" description="Helical" evidence="10">
    <location>
        <begin position="349"/>
        <end position="371"/>
    </location>
</feature>
<gene>
    <name evidence="11" type="ORF">EQM06_10900</name>
</gene>
<evidence type="ECO:0000313" key="11">
    <source>
        <dbReference type="EMBL" id="QAT44152.1"/>
    </source>
</evidence>
<dbReference type="Proteomes" id="UP000287601">
    <property type="component" value="Chromosome"/>
</dbReference>
<evidence type="ECO:0000256" key="5">
    <source>
        <dbReference type="ARBA" id="ARBA00022475"/>
    </source>
</evidence>
<feature type="transmembrane region" description="Helical" evidence="10">
    <location>
        <begin position="264"/>
        <end position="288"/>
    </location>
</feature>
<dbReference type="InterPro" id="IPR048279">
    <property type="entry name" value="MdtK-like"/>
</dbReference>
<name>A0A410PYV5_9FIRM</name>
<feature type="transmembrane region" description="Helical" evidence="10">
    <location>
        <begin position="228"/>
        <end position="252"/>
    </location>
</feature>
<keyword evidence="6 10" id="KW-0812">Transmembrane</keyword>
<feature type="transmembrane region" description="Helical" evidence="10">
    <location>
        <begin position="190"/>
        <end position="208"/>
    </location>
</feature>
<keyword evidence="8 10" id="KW-0472">Membrane</keyword>
<evidence type="ECO:0000256" key="8">
    <source>
        <dbReference type="ARBA" id="ARBA00023136"/>
    </source>
</evidence>
<proteinExistence type="inferred from homology"/>
<dbReference type="Pfam" id="PF01554">
    <property type="entry name" value="MatE"/>
    <property type="match status" value="2"/>
</dbReference>